<keyword evidence="6" id="KW-1185">Reference proteome</keyword>
<dbReference type="RefSeq" id="WP_066327478.1">
    <property type="nucleotide sequence ID" value="NZ_CP015439.1"/>
</dbReference>
<organism evidence="5 6">
    <name type="scientific">Anoxybacteroides amylolyticum</name>
    <dbReference type="NCBI Taxonomy" id="294699"/>
    <lineage>
        <taxon>Bacteria</taxon>
        <taxon>Bacillati</taxon>
        <taxon>Bacillota</taxon>
        <taxon>Bacilli</taxon>
        <taxon>Bacillales</taxon>
        <taxon>Anoxybacillaceae</taxon>
        <taxon>Anoxybacteroides</taxon>
    </lineage>
</organism>
<dbReference type="PANTHER" id="PTHR42939:SF1">
    <property type="entry name" value="ABC TRANSPORTER ATP-BINDING PROTEIN ALBC-RELATED"/>
    <property type="match status" value="1"/>
</dbReference>
<sequence length="241" mass="26368">MNNILIVKNITKRYRNGSGIHNVHFAVNQGEIVGLLGANGAGKTTAIRCCLGLLGPDTGSVTVGELPAGSPEALKSIAFIPDNPNLYPLLTVQEHLYFRAKAFDLKGDIKTLVETALQEVGLFEFATRMGGELSRGQRQRVILAGAVLQNASLYVLDEPTAGLDPVSIQWLIDWLKVKAQQGAGVLVSTHNLDFLCKVATRVVVLSQGQVIREDMVPTEEEKFQHWQEQIVNLLKGERKDD</sequence>
<dbReference type="OrthoDB" id="9804819at2"/>
<dbReference type="InterPro" id="IPR003439">
    <property type="entry name" value="ABC_transporter-like_ATP-bd"/>
</dbReference>
<dbReference type="AlphaFoldDB" id="A0A160F6L2"/>
<name>A0A160F6L2_9BACL</name>
<dbReference type="GO" id="GO:0005524">
    <property type="term" value="F:ATP binding"/>
    <property type="evidence" value="ECO:0007669"/>
    <property type="project" value="UniProtKB-KW"/>
</dbReference>
<proteinExistence type="predicted"/>
<dbReference type="GO" id="GO:0016887">
    <property type="term" value="F:ATP hydrolysis activity"/>
    <property type="evidence" value="ECO:0007669"/>
    <property type="project" value="InterPro"/>
</dbReference>
<dbReference type="CDD" id="cd03230">
    <property type="entry name" value="ABC_DR_subfamily_A"/>
    <property type="match status" value="1"/>
</dbReference>
<reference evidence="5 6" key="1">
    <citation type="journal article" date="2006" name="Syst. Appl. Microbiol.">
        <title>Anoxybacillus amylolyticus sp. nov., a thermophilic amylase producing bacterium isolated from Mount Rittmann (Antarctica).</title>
        <authorList>
            <person name="Poli A."/>
            <person name="Esposito E."/>
            <person name="Lama L."/>
            <person name="Orlando P."/>
            <person name="Nicolaus G."/>
            <person name="de Appolonia F."/>
            <person name="Gambacorta A."/>
            <person name="Nicolaus B."/>
        </authorList>
    </citation>
    <scope>NUCLEOTIDE SEQUENCE [LARGE SCALE GENOMIC DNA]</scope>
    <source>
        <strain evidence="5 6">DSM 15939</strain>
        <plasmid evidence="6">Plasmid pdsm15939_1</plasmid>
    </source>
</reference>
<feature type="domain" description="ABC transporter" evidence="4">
    <location>
        <begin position="5"/>
        <end position="232"/>
    </location>
</feature>
<dbReference type="InterPro" id="IPR051782">
    <property type="entry name" value="ABC_Transporter_VariousFunc"/>
</dbReference>
<dbReference type="Gene3D" id="3.40.50.300">
    <property type="entry name" value="P-loop containing nucleotide triphosphate hydrolases"/>
    <property type="match status" value="1"/>
</dbReference>
<evidence type="ECO:0000259" key="4">
    <source>
        <dbReference type="PROSITE" id="PS50893"/>
    </source>
</evidence>
<keyword evidence="5" id="KW-0614">Plasmid</keyword>
<geneLocation type="plasmid" evidence="6">
    <name>pdsm15939_1</name>
</geneLocation>
<dbReference type="PANTHER" id="PTHR42939">
    <property type="entry name" value="ABC TRANSPORTER ATP-BINDING PROTEIN ALBC-RELATED"/>
    <property type="match status" value="1"/>
</dbReference>
<dbReference type="PROSITE" id="PS50893">
    <property type="entry name" value="ABC_TRANSPORTER_2"/>
    <property type="match status" value="1"/>
</dbReference>
<dbReference type="SMART" id="SM00382">
    <property type="entry name" value="AAA"/>
    <property type="match status" value="1"/>
</dbReference>
<dbReference type="InterPro" id="IPR003593">
    <property type="entry name" value="AAA+_ATPase"/>
</dbReference>
<keyword evidence="3" id="KW-0067">ATP-binding</keyword>
<dbReference type="PATRIC" id="fig|294699.3.peg.3065"/>
<accession>A0A160F6L2</accession>
<evidence type="ECO:0000256" key="2">
    <source>
        <dbReference type="ARBA" id="ARBA00022741"/>
    </source>
</evidence>
<evidence type="ECO:0000256" key="3">
    <source>
        <dbReference type="ARBA" id="ARBA00022840"/>
    </source>
</evidence>
<dbReference type="InterPro" id="IPR027417">
    <property type="entry name" value="P-loop_NTPase"/>
</dbReference>
<dbReference type="EMBL" id="CP015439">
    <property type="protein sequence ID" value="ANB62166.1"/>
    <property type="molecule type" value="Genomic_DNA"/>
</dbReference>
<gene>
    <name evidence="5" type="ORF">GFC30_2974</name>
</gene>
<keyword evidence="2" id="KW-0547">Nucleotide-binding</keyword>
<dbReference type="Proteomes" id="UP000076865">
    <property type="component" value="Plasmid pDSM15939_1"/>
</dbReference>
<evidence type="ECO:0000313" key="6">
    <source>
        <dbReference type="Proteomes" id="UP000076865"/>
    </source>
</evidence>
<dbReference type="Pfam" id="PF00005">
    <property type="entry name" value="ABC_tran"/>
    <property type="match status" value="1"/>
</dbReference>
<protein>
    <submittedName>
        <fullName evidence="5">ABC transporter family protein</fullName>
    </submittedName>
</protein>
<keyword evidence="1" id="KW-0813">Transport</keyword>
<evidence type="ECO:0000256" key="1">
    <source>
        <dbReference type="ARBA" id="ARBA00022448"/>
    </source>
</evidence>
<dbReference type="SUPFAM" id="SSF52540">
    <property type="entry name" value="P-loop containing nucleoside triphosphate hydrolases"/>
    <property type="match status" value="1"/>
</dbReference>
<evidence type="ECO:0000313" key="5">
    <source>
        <dbReference type="EMBL" id="ANB62166.1"/>
    </source>
</evidence>
<dbReference type="KEGG" id="aamy:GFC30_2974"/>